<dbReference type="EMBL" id="NIDE01000007">
    <property type="protein sequence ID" value="OWK40916.1"/>
    <property type="molecule type" value="Genomic_DNA"/>
</dbReference>
<feature type="region of interest" description="Disordered" evidence="1">
    <location>
        <begin position="24"/>
        <end position="44"/>
    </location>
</feature>
<sequence length="44" mass="4867">MPAGLPPECRDQLLAFLQSLQMGEPTLESYEEDDSDSASDPRRA</sequence>
<evidence type="ECO:0000313" key="2">
    <source>
        <dbReference type="EMBL" id="OWK40916.1"/>
    </source>
</evidence>
<name>A0A225DTL0_9BACT</name>
<gene>
    <name evidence="2" type="ORF">FRUB_04808</name>
</gene>
<keyword evidence="3" id="KW-1185">Reference proteome</keyword>
<dbReference type="AlphaFoldDB" id="A0A225DTL0"/>
<evidence type="ECO:0000256" key="1">
    <source>
        <dbReference type="SAM" id="MobiDB-lite"/>
    </source>
</evidence>
<evidence type="ECO:0000313" key="3">
    <source>
        <dbReference type="Proteomes" id="UP000214646"/>
    </source>
</evidence>
<comment type="caution">
    <text evidence="2">The sequence shown here is derived from an EMBL/GenBank/DDBJ whole genome shotgun (WGS) entry which is preliminary data.</text>
</comment>
<proteinExistence type="predicted"/>
<protein>
    <submittedName>
        <fullName evidence="2">Uncharacterized protein</fullName>
    </submittedName>
</protein>
<organism evidence="2 3">
    <name type="scientific">Fimbriiglobus ruber</name>
    <dbReference type="NCBI Taxonomy" id="1908690"/>
    <lineage>
        <taxon>Bacteria</taxon>
        <taxon>Pseudomonadati</taxon>
        <taxon>Planctomycetota</taxon>
        <taxon>Planctomycetia</taxon>
        <taxon>Gemmatales</taxon>
        <taxon>Gemmataceae</taxon>
        <taxon>Fimbriiglobus</taxon>
    </lineage>
</organism>
<accession>A0A225DTL0</accession>
<dbReference type="Proteomes" id="UP000214646">
    <property type="component" value="Unassembled WGS sequence"/>
</dbReference>
<reference evidence="3" key="1">
    <citation type="submission" date="2017-06" db="EMBL/GenBank/DDBJ databases">
        <title>Genome analysis of Fimbriiglobus ruber SP5, the first member of the order Planctomycetales with confirmed chitinolytic capability.</title>
        <authorList>
            <person name="Ravin N.V."/>
            <person name="Rakitin A.L."/>
            <person name="Ivanova A.A."/>
            <person name="Beletsky A.V."/>
            <person name="Kulichevskaya I.S."/>
            <person name="Mardanov A.V."/>
            <person name="Dedysh S.N."/>
        </authorList>
    </citation>
    <scope>NUCLEOTIDE SEQUENCE [LARGE SCALE GENOMIC DNA]</scope>
    <source>
        <strain evidence="3">SP5</strain>
    </source>
</reference>